<dbReference type="OrthoDB" id="9796554at2"/>
<dbReference type="PANTHER" id="PTHR42852">
    <property type="entry name" value="THIOL:DISULFIDE INTERCHANGE PROTEIN DSBE"/>
    <property type="match status" value="1"/>
</dbReference>
<evidence type="ECO:0000256" key="3">
    <source>
        <dbReference type="ARBA" id="ARBA00022968"/>
    </source>
</evidence>
<gene>
    <name evidence="8" type="ORF">E6C64_10765</name>
</gene>
<reference evidence="8 9" key="1">
    <citation type="submission" date="2019-04" db="EMBL/GenBank/DDBJ databases">
        <authorList>
            <person name="Jiang L."/>
        </authorList>
    </citation>
    <scope>NUCLEOTIDE SEQUENCE [LARGE SCALE GENOMIC DNA]</scope>
    <source>
        <strain evidence="8 9">YIM 131853</strain>
    </source>
</reference>
<feature type="compositionally biased region" description="Basic residues" evidence="6">
    <location>
        <begin position="29"/>
        <end position="38"/>
    </location>
</feature>
<dbReference type="CDD" id="cd02966">
    <property type="entry name" value="TlpA_like_family"/>
    <property type="match status" value="1"/>
</dbReference>
<evidence type="ECO:0000256" key="6">
    <source>
        <dbReference type="SAM" id="MobiDB-lite"/>
    </source>
</evidence>
<comment type="caution">
    <text evidence="8">The sequence shown here is derived from an EMBL/GenBank/DDBJ whole genome shotgun (WGS) entry which is preliminary data.</text>
</comment>
<evidence type="ECO:0000313" key="9">
    <source>
        <dbReference type="Proteomes" id="UP000309133"/>
    </source>
</evidence>
<feature type="domain" description="Thioredoxin" evidence="7">
    <location>
        <begin position="111"/>
        <end position="260"/>
    </location>
</feature>
<evidence type="ECO:0000256" key="1">
    <source>
        <dbReference type="ARBA" id="ARBA00004196"/>
    </source>
</evidence>
<evidence type="ECO:0000256" key="5">
    <source>
        <dbReference type="ARBA" id="ARBA00023284"/>
    </source>
</evidence>
<feature type="region of interest" description="Disordered" evidence="6">
    <location>
        <begin position="1"/>
        <end position="54"/>
    </location>
</feature>
<evidence type="ECO:0000256" key="4">
    <source>
        <dbReference type="ARBA" id="ARBA00023157"/>
    </source>
</evidence>
<dbReference type="GO" id="GO:0030313">
    <property type="term" value="C:cell envelope"/>
    <property type="evidence" value="ECO:0007669"/>
    <property type="project" value="UniProtKB-SubCell"/>
</dbReference>
<dbReference type="GO" id="GO:0017004">
    <property type="term" value="P:cytochrome complex assembly"/>
    <property type="evidence" value="ECO:0007669"/>
    <property type="project" value="UniProtKB-KW"/>
</dbReference>
<dbReference type="Proteomes" id="UP000309133">
    <property type="component" value="Unassembled WGS sequence"/>
</dbReference>
<dbReference type="InterPro" id="IPR013740">
    <property type="entry name" value="Redoxin"/>
</dbReference>
<evidence type="ECO:0000313" key="8">
    <source>
        <dbReference type="EMBL" id="THG31060.1"/>
    </source>
</evidence>
<dbReference type="InterPro" id="IPR050553">
    <property type="entry name" value="Thioredoxin_ResA/DsbE_sf"/>
</dbReference>
<name>A0A4S4FKY7_9MICO</name>
<organism evidence="8 9">
    <name type="scientific">Naasia lichenicola</name>
    <dbReference type="NCBI Taxonomy" id="2565933"/>
    <lineage>
        <taxon>Bacteria</taxon>
        <taxon>Bacillati</taxon>
        <taxon>Actinomycetota</taxon>
        <taxon>Actinomycetes</taxon>
        <taxon>Micrococcales</taxon>
        <taxon>Microbacteriaceae</taxon>
        <taxon>Naasia</taxon>
    </lineage>
</organism>
<dbReference type="EMBL" id="SSSM01000004">
    <property type="protein sequence ID" value="THG31060.1"/>
    <property type="molecule type" value="Genomic_DNA"/>
</dbReference>
<keyword evidence="2" id="KW-0201">Cytochrome c-type biogenesis</keyword>
<dbReference type="InterPro" id="IPR013766">
    <property type="entry name" value="Thioredoxin_domain"/>
</dbReference>
<dbReference type="Pfam" id="PF08534">
    <property type="entry name" value="Redoxin"/>
    <property type="match status" value="1"/>
</dbReference>
<feature type="compositionally biased region" description="Basic and acidic residues" evidence="6">
    <location>
        <begin position="1"/>
        <end position="10"/>
    </location>
</feature>
<dbReference type="Gene3D" id="3.40.30.10">
    <property type="entry name" value="Glutaredoxin"/>
    <property type="match status" value="1"/>
</dbReference>
<evidence type="ECO:0000256" key="2">
    <source>
        <dbReference type="ARBA" id="ARBA00022748"/>
    </source>
</evidence>
<dbReference type="InterPro" id="IPR036249">
    <property type="entry name" value="Thioredoxin-like_sf"/>
</dbReference>
<dbReference type="GO" id="GO:0016491">
    <property type="term" value="F:oxidoreductase activity"/>
    <property type="evidence" value="ECO:0007669"/>
    <property type="project" value="InterPro"/>
</dbReference>
<keyword evidence="5" id="KW-0676">Redox-active center</keyword>
<evidence type="ECO:0000259" key="7">
    <source>
        <dbReference type="PROSITE" id="PS51352"/>
    </source>
</evidence>
<keyword evidence="3" id="KW-0735">Signal-anchor</keyword>
<accession>A0A4S4FKY7</accession>
<keyword evidence="3" id="KW-0812">Transmembrane</keyword>
<protein>
    <submittedName>
        <fullName evidence="8">TlpA family protein disulfide reductase</fullName>
    </submittedName>
</protein>
<dbReference type="PROSITE" id="PS51352">
    <property type="entry name" value="THIOREDOXIN_2"/>
    <property type="match status" value="1"/>
</dbReference>
<feature type="compositionally biased region" description="Basic and acidic residues" evidence="6">
    <location>
        <begin position="19"/>
        <end position="28"/>
    </location>
</feature>
<dbReference type="SUPFAM" id="SSF52833">
    <property type="entry name" value="Thioredoxin-like"/>
    <property type="match status" value="1"/>
</dbReference>
<proteinExistence type="predicted"/>
<comment type="subcellular location">
    <subcellularLocation>
        <location evidence="1">Cell envelope</location>
    </subcellularLocation>
</comment>
<dbReference type="AlphaFoldDB" id="A0A4S4FKY7"/>
<keyword evidence="4" id="KW-1015">Disulfide bond</keyword>
<dbReference type="PANTHER" id="PTHR42852:SF6">
    <property type="entry name" value="THIOL:DISULFIDE INTERCHANGE PROTEIN DSBE"/>
    <property type="match status" value="1"/>
</dbReference>
<sequence>MRPVEHHDPRAPWWPVRGDGLRRSGGRDRGRRHRHGSRVSRSLPSDGSAAGRPVEHAVAHPVARRRLITAIALAAASALLLAGCTADSLADSQRDGSDKGYISGDGAVETFLTSERRDPVTFGGTTDQGTDFDSTDALGGVVVVNFWYASCPPCRVEAPDLESLSQEFSADGVQFIGVNVRDEAGQAQAFAEKFGVTYPSILDSATSDVQLAFSASIQPNAVPTTLVLDADGRVAARILGQVTEPTTLETIIRETVAETS</sequence>
<keyword evidence="9" id="KW-1185">Reference proteome</keyword>